<proteinExistence type="inferred from homology"/>
<gene>
    <name evidence="6" type="ORF">VV01_12305</name>
</gene>
<evidence type="ECO:0000256" key="2">
    <source>
        <dbReference type="ARBA" id="ARBA00006739"/>
    </source>
</evidence>
<dbReference type="SUPFAM" id="SSF53448">
    <property type="entry name" value="Nucleotide-diphospho-sugar transferases"/>
    <property type="match status" value="1"/>
</dbReference>
<evidence type="ECO:0000313" key="7">
    <source>
        <dbReference type="Proteomes" id="UP000037397"/>
    </source>
</evidence>
<evidence type="ECO:0000259" key="5">
    <source>
        <dbReference type="Pfam" id="PF13632"/>
    </source>
</evidence>
<reference evidence="7" key="1">
    <citation type="submission" date="2015-03" db="EMBL/GenBank/DDBJ databases">
        <title>Luteipulveratus halotolerans sp. nov., a novel actinobacterium (Dermacoccaceae) from Sarawak, Malaysia.</title>
        <authorList>
            <person name="Juboi H."/>
            <person name="Basik A."/>
            <person name="Shamsul S.S."/>
            <person name="Arnold P."/>
            <person name="Schmitt E.K."/>
            <person name="Sanglier J.-J."/>
            <person name="Yeo T."/>
        </authorList>
    </citation>
    <scope>NUCLEOTIDE SEQUENCE [LARGE SCALE GENOMIC DNA]</scope>
    <source>
        <strain evidence="7">C296001</strain>
    </source>
</reference>
<organism evidence="6 7">
    <name type="scientific">Luteipulveratus halotolerans</name>
    <dbReference type="NCBI Taxonomy" id="1631356"/>
    <lineage>
        <taxon>Bacteria</taxon>
        <taxon>Bacillati</taxon>
        <taxon>Actinomycetota</taxon>
        <taxon>Actinomycetes</taxon>
        <taxon>Micrococcales</taxon>
        <taxon>Dermacoccaceae</taxon>
        <taxon>Luteipulveratus</taxon>
    </lineage>
</organism>
<evidence type="ECO:0000313" key="6">
    <source>
        <dbReference type="EMBL" id="KNX37754.1"/>
    </source>
</evidence>
<dbReference type="Proteomes" id="UP000037397">
    <property type="component" value="Unassembled WGS sequence"/>
</dbReference>
<evidence type="ECO:0000256" key="1">
    <source>
        <dbReference type="ARBA" id="ARBA00004776"/>
    </source>
</evidence>
<dbReference type="EMBL" id="LAIR01000002">
    <property type="protein sequence ID" value="KNX37754.1"/>
    <property type="molecule type" value="Genomic_DNA"/>
</dbReference>
<comment type="pathway">
    <text evidence="1">Cell wall biogenesis; cell wall polysaccharide biosynthesis.</text>
</comment>
<keyword evidence="4 6" id="KW-0808">Transferase</keyword>
<dbReference type="InterPro" id="IPR001173">
    <property type="entry name" value="Glyco_trans_2-like"/>
</dbReference>
<dbReference type="GO" id="GO:0016757">
    <property type="term" value="F:glycosyltransferase activity"/>
    <property type="evidence" value="ECO:0007669"/>
    <property type="project" value="UniProtKB-KW"/>
</dbReference>
<protein>
    <submittedName>
        <fullName evidence="6">Glycosyl transferase</fullName>
    </submittedName>
</protein>
<dbReference type="InterPro" id="IPR029044">
    <property type="entry name" value="Nucleotide-diphossugar_trans"/>
</dbReference>
<dbReference type="PANTHER" id="PTHR43179">
    <property type="entry name" value="RHAMNOSYLTRANSFERASE WBBL"/>
    <property type="match status" value="1"/>
</dbReference>
<keyword evidence="3" id="KW-0328">Glycosyltransferase</keyword>
<dbReference type="STRING" id="1631356.VV01_12305"/>
<dbReference type="Gene3D" id="3.90.550.10">
    <property type="entry name" value="Spore Coat Polysaccharide Biosynthesis Protein SpsA, Chain A"/>
    <property type="match status" value="1"/>
</dbReference>
<evidence type="ECO:0000256" key="4">
    <source>
        <dbReference type="ARBA" id="ARBA00022679"/>
    </source>
</evidence>
<dbReference type="PATRIC" id="fig|1631356.3.peg.2410"/>
<keyword evidence="7" id="KW-1185">Reference proteome</keyword>
<dbReference type="AlphaFoldDB" id="A0A0L6CJ38"/>
<feature type="domain" description="Glycosyltransferase 2-like" evidence="5">
    <location>
        <begin position="82"/>
        <end position="199"/>
    </location>
</feature>
<sequence>MLPTVGVVLLHMGDRPVELAEALRTLRAQQGVELDVVLVGNGWEPTGLPEWVRTVHLPDNVGIPEGRNVGAAEAQGELLYFYDDDASLPTPDVLARLARVILGDPSVAVAQPRGLDPTGKPAPRRWVPRFDVEGGGKAGPATWFWEAVFMVRREAFEQVGGWPGHFFYGHEGIDLAWRLVDAGWTIQYVPAVIVHHPATSPARHQVFYRMNARNRVWVARRNLPTPLVPVYLASWTAVTLVRVHDKDALATWFKGFGEGVTGDAGPRRPMSWRTVGRLARAGRPPVI</sequence>
<dbReference type="Pfam" id="PF13632">
    <property type="entry name" value="Glyco_trans_2_3"/>
    <property type="match status" value="1"/>
</dbReference>
<comment type="caution">
    <text evidence="6">The sequence shown here is derived from an EMBL/GenBank/DDBJ whole genome shotgun (WGS) entry which is preliminary data.</text>
</comment>
<evidence type="ECO:0000256" key="3">
    <source>
        <dbReference type="ARBA" id="ARBA00022676"/>
    </source>
</evidence>
<name>A0A0L6CJ38_9MICO</name>
<accession>A0A0L6CJ38</accession>
<comment type="similarity">
    <text evidence="2">Belongs to the glycosyltransferase 2 family.</text>
</comment>
<dbReference type="PANTHER" id="PTHR43179:SF12">
    <property type="entry name" value="GALACTOFURANOSYLTRANSFERASE GLFT2"/>
    <property type="match status" value="1"/>
</dbReference>